<reference evidence="1" key="2">
    <citation type="submission" date="2020-11" db="EMBL/GenBank/DDBJ databases">
        <authorList>
            <person name="McCartney M.A."/>
            <person name="Auch B."/>
            <person name="Kono T."/>
            <person name="Mallez S."/>
            <person name="Becker A."/>
            <person name="Gohl D.M."/>
            <person name="Silverstein K.A.T."/>
            <person name="Koren S."/>
            <person name="Bechman K.B."/>
            <person name="Herman A."/>
            <person name="Abrahante J.E."/>
            <person name="Garbe J."/>
        </authorList>
    </citation>
    <scope>NUCLEOTIDE SEQUENCE</scope>
    <source>
        <strain evidence="1">Duluth1</strain>
        <tissue evidence="1">Whole animal</tissue>
    </source>
</reference>
<keyword evidence="2" id="KW-1185">Reference proteome</keyword>
<evidence type="ECO:0000313" key="1">
    <source>
        <dbReference type="EMBL" id="KAH3861521.1"/>
    </source>
</evidence>
<dbReference type="Proteomes" id="UP000828390">
    <property type="component" value="Unassembled WGS sequence"/>
</dbReference>
<evidence type="ECO:0000313" key="2">
    <source>
        <dbReference type="Proteomes" id="UP000828390"/>
    </source>
</evidence>
<proteinExistence type="predicted"/>
<name>A0A9D4LRG3_DREPO</name>
<sequence>MIETGCLSENGCHLSSQSTYITSISVPVRTDGNNNRAFLSKRRRRASRSQISLILMNVFVVEPVTQCSPLSAELHLPVPLRRR</sequence>
<dbReference type="AlphaFoldDB" id="A0A9D4LRG3"/>
<organism evidence="1 2">
    <name type="scientific">Dreissena polymorpha</name>
    <name type="common">Zebra mussel</name>
    <name type="synonym">Mytilus polymorpha</name>
    <dbReference type="NCBI Taxonomy" id="45954"/>
    <lineage>
        <taxon>Eukaryota</taxon>
        <taxon>Metazoa</taxon>
        <taxon>Spiralia</taxon>
        <taxon>Lophotrochozoa</taxon>
        <taxon>Mollusca</taxon>
        <taxon>Bivalvia</taxon>
        <taxon>Autobranchia</taxon>
        <taxon>Heteroconchia</taxon>
        <taxon>Euheterodonta</taxon>
        <taxon>Imparidentia</taxon>
        <taxon>Neoheterodontei</taxon>
        <taxon>Myida</taxon>
        <taxon>Dreissenoidea</taxon>
        <taxon>Dreissenidae</taxon>
        <taxon>Dreissena</taxon>
    </lineage>
</organism>
<accession>A0A9D4LRG3</accession>
<gene>
    <name evidence="1" type="ORF">DPMN_024453</name>
</gene>
<dbReference type="EMBL" id="JAIWYP010000002">
    <property type="protein sequence ID" value="KAH3861521.1"/>
    <property type="molecule type" value="Genomic_DNA"/>
</dbReference>
<protein>
    <submittedName>
        <fullName evidence="1">Uncharacterized protein</fullName>
    </submittedName>
</protein>
<reference evidence="1" key="1">
    <citation type="journal article" date="2019" name="bioRxiv">
        <title>The Genome of the Zebra Mussel, Dreissena polymorpha: A Resource for Invasive Species Research.</title>
        <authorList>
            <person name="McCartney M.A."/>
            <person name="Auch B."/>
            <person name="Kono T."/>
            <person name="Mallez S."/>
            <person name="Zhang Y."/>
            <person name="Obille A."/>
            <person name="Becker A."/>
            <person name="Abrahante J.E."/>
            <person name="Garbe J."/>
            <person name="Badalamenti J.P."/>
            <person name="Herman A."/>
            <person name="Mangelson H."/>
            <person name="Liachko I."/>
            <person name="Sullivan S."/>
            <person name="Sone E.D."/>
            <person name="Koren S."/>
            <person name="Silverstein K.A.T."/>
            <person name="Beckman K.B."/>
            <person name="Gohl D.M."/>
        </authorList>
    </citation>
    <scope>NUCLEOTIDE SEQUENCE</scope>
    <source>
        <strain evidence="1">Duluth1</strain>
        <tissue evidence="1">Whole animal</tissue>
    </source>
</reference>
<comment type="caution">
    <text evidence="1">The sequence shown here is derived from an EMBL/GenBank/DDBJ whole genome shotgun (WGS) entry which is preliminary data.</text>
</comment>